<dbReference type="PANTHER" id="PTHR42834">
    <property type="entry name" value="ENDONUCLEASE/EXONUCLEASE/PHOSPHATASE FAMILY PROTEIN (AFU_ORTHOLOGUE AFUA_3G09210)"/>
    <property type="match status" value="1"/>
</dbReference>
<keyword evidence="3 6" id="KW-0732">Signal</keyword>
<feature type="domain" description="DUF11" evidence="7">
    <location>
        <begin position="1109"/>
        <end position="1231"/>
    </location>
</feature>
<evidence type="ECO:0000256" key="1">
    <source>
        <dbReference type="ARBA" id="ARBA00004496"/>
    </source>
</evidence>
<gene>
    <name evidence="11" type="ORF">FHW12_003330</name>
</gene>
<evidence type="ECO:0000256" key="4">
    <source>
        <dbReference type="ARBA" id="ARBA00022737"/>
    </source>
</evidence>
<dbReference type="InterPro" id="IPR038081">
    <property type="entry name" value="CalX-like_sf"/>
</dbReference>
<dbReference type="Pfam" id="PF03372">
    <property type="entry name" value="Exo_endo_phos"/>
    <property type="match status" value="1"/>
</dbReference>
<protein>
    <submittedName>
        <fullName evidence="11">Putative repeat protein (TIGR01451 family)</fullName>
    </submittedName>
</protein>
<dbReference type="GO" id="GO:0007154">
    <property type="term" value="P:cell communication"/>
    <property type="evidence" value="ECO:0007669"/>
    <property type="project" value="InterPro"/>
</dbReference>
<dbReference type="InterPro" id="IPR003644">
    <property type="entry name" value="Calx_beta"/>
</dbReference>
<evidence type="ECO:0000256" key="3">
    <source>
        <dbReference type="ARBA" id="ARBA00022729"/>
    </source>
</evidence>
<dbReference type="NCBIfam" id="TIGR01451">
    <property type="entry name" value="B_ant_repeat"/>
    <property type="match status" value="1"/>
</dbReference>
<dbReference type="Gene3D" id="3.60.10.10">
    <property type="entry name" value="Endonuclease/exonuclease/phosphatase"/>
    <property type="match status" value="1"/>
</dbReference>
<feature type="domain" description="Calx-beta" evidence="8">
    <location>
        <begin position="379"/>
        <end position="481"/>
    </location>
</feature>
<dbReference type="Gene3D" id="2.60.40.2030">
    <property type="match status" value="2"/>
</dbReference>
<dbReference type="Proteomes" id="UP000550401">
    <property type="component" value="Unassembled WGS sequence"/>
</dbReference>
<dbReference type="InterPro" id="IPR005135">
    <property type="entry name" value="Endo/exonuclease/phosphatase"/>
</dbReference>
<keyword evidence="4" id="KW-0677">Repeat</keyword>
<dbReference type="Pfam" id="PF01345">
    <property type="entry name" value="DUF11"/>
    <property type="match status" value="1"/>
</dbReference>
<evidence type="ECO:0000256" key="6">
    <source>
        <dbReference type="SAM" id="SignalP"/>
    </source>
</evidence>
<dbReference type="GO" id="GO:0016020">
    <property type="term" value="C:membrane"/>
    <property type="evidence" value="ECO:0007669"/>
    <property type="project" value="InterPro"/>
</dbReference>
<feature type="signal peptide" evidence="6">
    <location>
        <begin position="1"/>
        <end position="39"/>
    </location>
</feature>
<sequence length="1421" mass="144422">MSFQFERSRKARADRPFVSISAKAAGALLLLSLAAPSFAQVSLTTLDTPYTQNFDALPNTGTTNAWTNNATLAGWYAQKTSGTVVLIASDGSSNTGGLYSFGTTAATERALGSVESSGTGTMYYGLRLANNTGSTITSLDVSYNGEQWRDGNATAQTVAFSYATAASFTGSLAEFQAAGTNVAALNFTSPVNTAGAVAVNGNTTGRVNGIATTITGLSIPAGTEVMLRWTDTRPASGSDHGLAIDDVSVTPHAAVSQPNLSINDVSVTEGDAGTATATFTVSLSQPAGAGGVTFDIATADGTASAGSDYVASSLTSQTIPAGSTTYAFNVTVNGDVLPEANETYFVNVTNVTGAVVTDGQGLGTIVDNDAPHLSIADVSHAEGNAGTTSYAFTVSLTQPAGPGGVTFDIATADGSATAPSDYTAQSLTGQTIPAGSTSYTFTVLVNGDTTSEPDEAFNVNVSNVANATVDDAQAVGTIVNDDVNKIHDVQGNGAATPIPGATVTVEGVVTAEFLGSAKLSGFFLQEEDADADADPNTSEAIFVFCGSCTAGSIAEGQRVRVTGVVSEFFNMTELTPPSAASVVVTDAGNHLAEVTPTTISLPVVGDIDAYYEAREGMLVTFVDTLTVSEFFELPRYGQIELLQGGRSRTFTEDNAPSVAGLTAHLDNLARRRVILDDDNNVQNSVLAQPNGQQAMYWPHQNGGFGVGTQGVDYFRGGDTVSGLTGVLHWSFAGLTGTDAWRIRPTTAHPVAFTPVNTRPATPPNVGGSIRVVGMNLLNYFTTIDTTSSSSSGPCGPGGTLDCRGADSVAELNRQRERASIVICTLNPDIASFMELENTTPSDTINDLLGAVNTRCGGAHPYAAASTGGTLGTDAIRVQIVYRTGVVSPVGSPLVDLDSIHDRPPTAQTFDVIDATNPAFGKRFTVVANHLKSKGSCPGSGVDADQGDGQGCWASKRTQQATRTMTWLTNTVIPAAGDPDVLLLGDFNSYASETPVTTLEAGGYADMETVLHGTNAYSYQFDGELGHLDYAFANASLQSQVTGADAWHINADEVPSFDYNDEIRDTGEAAQEEKPDGSTLVPPRVVWEPGTPYRASDHDPVVVGLFGSTDLAITVSDSPDPVTAGNNLTYTVTATNNGPATAPSASWSDTLPAGTSFVSLPAVAGWSCTTPAVGATGTINCSNASFAVGNAVFTLTVSVSSGVAGGTVLGNTVTITSSLGDSAPGNNSATATTTVAGAPQGHLTISPTSIPFGNQTVGTTSAAQTVTLGNDGTASLNVTALTPAAAPFARAGGTCANSPPITIAVGSSCTLTYTFAPAAAGAANQTLTVTANAPGSGTIALSGTGVPVTHTVTPSVGTPSGSISPSTPQTVNDGATTAFTLTANAGFHIDAVGGTCGGNLAGGTYTTNAVTADCTVIANFAA</sequence>
<name>A0A839FAF2_9GAMM</name>
<reference evidence="11 12" key="1">
    <citation type="submission" date="2020-07" db="EMBL/GenBank/DDBJ databases">
        <title>Genomic Encyclopedia of Type Strains, Phase IV (KMG-V): Genome sequencing to study the core and pangenomes of soil and plant-associated prokaryotes.</title>
        <authorList>
            <person name="Whitman W."/>
        </authorList>
    </citation>
    <scope>NUCLEOTIDE SEQUENCE [LARGE SCALE GENOMIC DNA]</scope>
    <source>
        <strain evidence="11 12">RH2WT43</strain>
    </source>
</reference>
<evidence type="ECO:0000256" key="5">
    <source>
        <dbReference type="ARBA" id="ARBA00022837"/>
    </source>
</evidence>
<proteinExistence type="predicted"/>
<dbReference type="SUPFAM" id="SSF56219">
    <property type="entry name" value="DNase I-like"/>
    <property type="match status" value="1"/>
</dbReference>
<dbReference type="NCBIfam" id="NF033681">
    <property type="entry name" value="ExeM_NucH_DNase"/>
    <property type="match status" value="1"/>
</dbReference>
<dbReference type="CDD" id="cd04486">
    <property type="entry name" value="YhcR_OBF_like"/>
    <property type="match status" value="1"/>
</dbReference>
<dbReference type="InterPro" id="IPR047589">
    <property type="entry name" value="DUF11_rpt"/>
</dbReference>
<evidence type="ECO:0000259" key="7">
    <source>
        <dbReference type="Pfam" id="PF01345"/>
    </source>
</evidence>
<evidence type="ECO:0000256" key="2">
    <source>
        <dbReference type="ARBA" id="ARBA00022490"/>
    </source>
</evidence>
<evidence type="ECO:0000259" key="8">
    <source>
        <dbReference type="Pfam" id="PF03160"/>
    </source>
</evidence>
<dbReference type="PANTHER" id="PTHR42834:SF1">
    <property type="entry name" value="ENDONUCLEASE_EXONUCLEASE_PHOSPHATASE FAMILY PROTEIN (AFU_ORTHOLOGUE AFUA_3G09210)"/>
    <property type="match status" value="1"/>
</dbReference>
<dbReference type="NCBIfam" id="NF012200">
    <property type="entry name" value="choice_anch_D"/>
    <property type="match status" value="1"/>
</dbReference>
<feature type="domain" description="Abnormal spindle-like microcephaly-associated protein ASH" evidence="10">
    <location>
        <begin position="1244"/>
        <end position="1335"/>
    </location>
</feature>
<keyword evidence="2" id="KW-0963">Cytoplasm</keyword>
<dbReference type="InterPro" id="IPR013783">
    <property type="entry name" value="Ig-like_fold"/>
</dbReference>
<evidence type="ECO:0000313" key="12">
    <source>
        <dbReference type="Proteomes" id="UP000550401"/>
    </source>
</evidence>
<comment type="caution">
    <text evidence="11">The sequence shown here is derived from an EMBL/GenBank/DDBJ whole genome shotgun (WGS) entry which is preliminary data.</text>
</comment>
<keyword evidence="5" id="KW-0106">Calcium</keyword>
<organism evidence="11 12">
    <name type="scientific">Dokdonella fugitiva</name>
    <dbReference type="NCBI Taxonomy" id="328517"/>
    <lineage>
        <taxon>Bacteria</taxon>
        <taxon>Pseudomonadati</taxon>
        <taxon>Pseudomonadota</taxon>
        <taxon>Gammaproteobacteria</taxon>
        <taxon>Lysobacterales</taxon>
        <taxon>Rhodanobacteraceae</taxon>
        <taxon>Dokdonella</taxon>
    </lineage>
</organism>
<feature type="chain" id="PRO_5032307304" evidence="6">
    <location>
        <begin position="40"/>
        <end position="1421"/>
    </location>
</feature>
<dbReference type="GO" id="GO:0005737">
    <property type="term" value="C:cytoplasm"/>
    <property type="evidence" value="ECO:0007669"/>
    <property type="project" value="UniProtKB-SubCell"/>
</dbReference>
<dbReference type="Pfam" id="PF03160">
    <property type="entry name" value="Calx-beta"/>
    <property type="match status" value="2"/>
</dbReference>
<feature type="non-terminal residue" evidence="11">
    <location>
        <position position="1421"/>
    </location>
</feature>
<dbReference type="EMBL" id="JACGXL010000005">
    <property type="protein sequence ID" value="MBA8889094.1"/>
    <property type="molecule type" value="Genomic_DNA"/>
</dbReference>
<keyword evidence="12" id="KW-1185">Reference proteome</keyword>
<dbReference type="InterPro" id="IPR036691">
    <property type="entry name" value="Endo/exonu/phosph_ase_sf"/>
</dbReference>
<evidence type="ECO:0000313" key="11">
    <source>
        <dbReference type="EMBL" id="MBA8889094.1"/>
    </source>
</evidence>
<dbReference type="Gene3D" id="2.60.40.10">
    <property type="entry name" value="Immunoglobulins"/>
    <property type="match status" value="2"/>
</dbReference>
<dbReference type="SUPFAM" id="SSF141072">
    <property type="entry name" value="CalX-like"/>
    <property type="match status" value="2"/>
</dbReference>
<dbReference type="InterPro" id="IPR001434">
    <property type="entry name" value="OmcB-like_DUF11"/>
</dbReference>
<feature type="domain" description="Calx-beta" evidence="8">
    <location>
        <begin position="265"/>
        <end position="351"/>
    </location>
</feature>
<dbReference type="InterPro" id="IPR031549">
    <property type="entry name" value="ASH"/>
</dbReference>
<dbReference type="InterPro" id="IPR047971">
    <property type="entry name" value="ExeM-like"/>
</dbReference>
<evidence type="ECO:0000259" key="10">
    <source>
        <dbReference type="Pfam" id="PF15780"/>
    </source>
</evidence>
<dbReference type="Pfam" id="PF15780">
    <property type="entry name" value="ASH"/>
    <property type="match status" value="1"/>
</dbReference>
<comment type="subcellular location">
    <subcellularLocation>
        <location evidence="1">Cytoplasm</location>
    </subcellularLocation>
</comment>
<feature type="domain" description="Endonuclease/exonuclease/phosphatase" evidence="9">
    <location>
        <begin position="826"/>
        <end position="1045"/>
    </location>
</feature>
<accession>A0A839FAF2</accession>
<evidence type="ECO:0000259" key="9">
    <source>
        <dbReference type="Pfam" id="PF03372"/>
    </source>
</evidence>